<dbReference type="SUPFAM" id="SSF53756">
    <property type="entry name" value="UDP-Glycosyltransferase/glycogen phosphorylase"/>
    <property type="match status" value="1"/>
</dbReference>
<dbReference type="EMBL" id="CAJNOH010002657">
    <property type="protein sequence ID" value="CAF1304795.1"/>
    <property type="molecule type" value="Genomic_DNA"/>
</dbReference>
<feature type="non-terminal residue" evidence="3">
    <location>
        <position position="1"/>
    </location>
</feature>
<evidence type="ECO:0000256" key="1">
    <source>
        <dbReference type="ARBA" id="ARBA00022679"/>
    </source>
</evidence>
<dbReference type="PANTHER" id="PTHR48050:SF13">
    <property type="entry name" value="STEROL 3-BETA-GLUCOSYLTRANSFERASE UGT80A2"/>
    <property type="match status" value="1"/>
</dbReference>
<dbReference type="Proteomes" id="UP000663870">
    <property type="component" value="Unassembled WGS sequence"/>
</dbReference>
<dbReference type="InterPro" id="IPR010610">
    <property type="entry name" value="EryCIII-like_C"/>
</dbReference>
<accession>A0A815E2Y0</accession>
<evidence type="ECO:0000259" key="2">
    <source>
        <dbReference type="Pfam" id="PF06722"/>
    </source>
</evidence>
<evidence type="ECO:0000313" key="5">
    <source>
        <dbReference type="Proteomes" id="UP000663854"/>
    </source>
</evidence>
<dbReference type="Proteomes" id="UP000663854">
    <property type="component" value="Unassembled WGS sequence"/>
</dbReference>
<comment type="caution">
    <text evidence="3">The sequence shown here is derived from an EMBL/GenBank/DDBJ whole genome shotgun (WGS) entry which is preliminary data.</text>
</comment>
<reference evidence="3" key="1">
    <citation type="submission" date="2021-02" db="EMBL/GenBank/DDBJ databases">
        <authorList>
            <person name="Nowell W R."/>
        </authorList>
    </citation>
    <scope>NUCLEOTIDE SEQUENCE</scope>
</reference>
<organism evidence="3 5">
    <name type="scientific">Rotaria sordida</name>
    <dbReference type="NCBI Taxonomy" id="392033"/>
    <lineage>
        <taxon>Eukaryota</taxon>
        <taxon>Metazoa</taxon>
        <taxon>Spiralia</taxon>
        <taxon>Gnathifera</taxon>
        <taxon>Rotifera</taxon>
        <taxon>Eurotatoria</taxon>
        <taxon>Bdelloidea</taxon>
        <taxon>Philodinida</taxon>
        <taxon>Philodinidae</taxon>
        <taxon>Rotaria</taxon>
    </lineage>
</organism>
<name>A0A815E2Y0_9BILA</name>
<sequence>IDTVELGGDLEIALKTTSAGIELQRNPSIFKMGVFKRLFSPLIEEWFNGIRFGVKDADLIVLSIGSLFVGLSCIEKCPNIKAIGIYTFPLIPTAEFSPPGIGEKSVSLLNCINSLKWKVSEYINISCYREKLNELRSSINLPPLTFNYYQMIQATMKKPMTTATIYSKHLIARPTDWQENDHIVGPILDEDQHNFEPSPTLLDFFNKWKSEKIIFVGLGSMMGAMLGNNEQIQFLNNIQAALKNNNCKAVISLVGYQQTDINNLSNTDNIFYLKQIIPHSWLFLNVSAVIHHGGAGTTHASLRYGLPTLILSFVVDQPFNGDRIFINKLGPRHIPMAKTNVKNLTNAIHDLINRNYSMYQMNAKKISELIKNEDGIGQCVRLIEAELAK</sequence>
<evidence type="ECO:0000313" key="4">
    <source>
        <dbReference type="EMBL" id="CAF1576743.1"/>
    </source>
</evidence>
<keyword evidence="1" id="KW-0808">Transferase</keyword>
<dbReference type="AlphaFoldDB" id="A0A815E2Y0"/>
<proteinExistence type="predicted"/>
<dbReference type="Pfam" id="PF06722">
    <property type="entry name" value="EryCIII-like_C"/>
    <property type="match status" value="1"/>
</dbReference>
<feature type="domain" description="Erythromycin biosynthesis protein CIII-like C-terminal" evidence="2">
    <location>
        <begin position="251"/>
        <end position="353"/>
    </location>
</feature>
<protein>
    <recommendedName>
        <fullName evidence="2">Erythromycin biosynthesis protein CIII-like C-terminal domain-containing protein</fullName>
    </recommendedName>
</protein>
<dbReference type="FunFam" id="3.40.50.2000:FF:000009">
    <property type="entry name" value="Sterol 3-beta-glucosyltransferase UGT80A2"/>
    <property type="match status" value="1"/>
</dbReference>
<dbReference type="GO" id="GO:0016906">
    <property type="term" value="F:sterol 3-beta-glucosyltransferase activity"/>
    <property type="evidence" value="ECO:0007669"/>
    <property type="project" value="UniProtKB-ARBA"/>
</dbReference>
<evidence type="ECO:0000313" key="3">
    <source>
        <dbReference type="EMBL" id="CAF1304795.1"/>
    </source>
</evidence>
<dbReference type="CDD" id="cd03784">
    <property type="entry name" value="GT1_Gtf-like"/>
    <property type="match status" value="1"/>
</dbReference>
<keyword evidence="6" id="KW-1185">Reference proteome</keyword>
<dbReference type="EMBL" id="CAJNOL010003899">
    <property type="protein sequence ID" value="CAF1576743.1"/>
    <property type="molecule type" value="Genomic_DNA"/>
</dbReference>
<dbReference type="InterPro" id="IPR002213">
    <property type="entry name" value="UDP_glucos_trans"/>
</dbReference>
<evidence type="ECO:0000313" key="6">
    <source>
        <dbReference type="Proteomes" id="UP000663870"/>
    </source>
</evidence>
<gene>
    <name evidence="4" type="ORF">JXQ802_LOCUS45770</name>
    <name evidence="3" type="ORF">PYM288_LOCUS30105</name>
</gene>
<dbReference type="PANTHER" id="PTHR48050">
    <property type="entry name" value="STEROL 3-BETA-GLUCOSYLTRANSFERASE"/>
    <property type="match status" value="1"/>
</dbReference>
<dbReference type="Gene3D" id="3.40.50.2000">
    <property type="entry name" value="Glycogen Phosphorylase B"/>
    <property type="match status" value="2"/>
</dbReference>
<dbReference type="InterPro" id="IPR050426">
    <property type="entry name" value="Glycosyltransferase_28"/>
</dbReference>